<dbReference type="GO" id="GO:0003677">
    <property type="term" value="F:DNA binding"/>
    <property type="evidence" value="ECO:0007669"/>
    <property type="project" value="TreeGrafter"/>
</dbReference>
<evidence type="ECO:0000256" key="1">
    <source>
        <dbReference type="ARBA" id="ARBA00022705"/>
    </source>
</evidence>
<dbReference type="GO" id="GO:0005634">
    <property type="term" value="C:nucleus"/>
    <property type="evidence" value="ECO:0007669"/>
    <property type="project" value="TreeGrafter"/>
</dbReference>
<evidence type="ECO:0000256" key="2">
    <source>
        <dbReference type="SAM" id="MobiDB-lite"/>
    </source>
</evidence>
<dbReference type="GO" id="GO:0005663">
    <property type="term" value="C:DNA replication factor C complex"/>
    <property type="evidence" value="ECO:0007669"/>
    <property type="project" value="InterPro"/>
</dbReference>
<dbReference type="EMBL" id="ICPP01012087">
    <property type="protein sequence ID" value="LAC44731.1"/>
    <property type="molecule type" value="Transcribed_RNA"/>
</dbReference>
<sequence>MCKRTVNMEYLSYLRDAIVQPLIDFGADGVQEAITFMGSYCLMKEDIENIMEISMWGGKPSPFSKLDPKVKAAFTRAYNKEAHLTPYSLNSVKTSKRQSVSAMGSELNEDLNVEEIQSDEDEQDTVESDAMIKQKKAKSSKLPKREKNEETVKKDGKRKEKTRH</sequence>
<protein>
    <submittedName>
        <fullName evidence="4">Replication factor C subunit 1</fullName>
    </submittedName>
</protein>
<feature type="domain" description="DNA replication factor RFC1 C-terminal" evidence="3">
    <location>
        <begin position="3"/>
        <end position="80"/>
    </location>
</feature>
<reference evidence="4" key="2">
    <citation type="submission" date="2020-03" db="EMBL/GenBank/DDBJ databases">
        <authorList>
            <consortium name="Environmental Genome Science Research Promotion Project"/>
            <person name="Nakajima N."/>
            <person name="Onuma M."/>
            <person name="Endoh D."/>
        </authorList>
    </citation>
    <scope>NUCLEOTIDE SEQUENCE</scope>
</reference>
<evidence type="ECO:0000313" key="4">
    <source>
        <dbReference type="EMBL" id="LAC44731.1"/>
    </source>
</evidence>
<keyword evidence="1" id="KW-0235">DNA replication</keyword>
<feature type="compositionally biased region" description="Acidic residues" evidence="2">
    <location>
        <begin position="107"/>
        <end position="127"/>
    </location>
</feature>
<feature type="region of interest" description="Disordered" evidence="2">
    <location>
        <begin position="88"/>
        <end position="164"/>
    </location>
</feature>
<dbReference type="GO" id="GO:0003689">
    <property type="term" value="F:DNA clamp loader activity"/>
    <property type="evidence" value="ECO:0007669"/>
    <property type="project" value="InterPro"/>
</dbReference>
<evidence type="ECO:0000259" key="3">
    <source>
        <dbReference type="Pfam" id="PF08519"/>
    </source>
</evidence>
<feature type="compositionally biased region" description="Basic residues" evidence="2">
    <location>
        <begin position="133"/>
        <end position="142"/>
    </location>
</feature>
<accession>A0A6G1S1D1</accession>
<feature type="compositionally biased region" description="Basic and acidic residues" evidence="2">
    <location>
        <begin position="143"/>
        <end position="158"/>
    </location>
</feature>
<dbReference type="GO" id="GO:0061860">
    <property type="term" value="F:DNA clamp unloader activity"/>
    <property type="evidence" value="ECO:0007669"/>
    <property type="project" value="TreeGrafter"/>
</dbReference>
<dbReference type="GO" id="GO:0006260">
    <property type="term" value="P:DNA replication"/>
    <property type="evidence" value="ECO:0007669"/>
    <property type="project" value="UniProtKB-KW"/>
</dbReference>
<dbReference type="InterPro" id="IPR013725">
    <property type="entry name" value="DNA_replication_fac_RFC1_C"/>
</dbReference>
<reference evidence="4" key="1">
    <citation type="submission" date="2020-03" db="EMBL/GenBank/DDBJ databases">
        <title>Okinawa Rail whole genome shotgun sequence.</title>
        <authorList>
            <person name="Nakajima N."/>
            <person name="Onuma M."/>
            <person name="Endoh D."/>
        </authorList>
    </citation>
    <scope>NUCLEOTIDE SEQUENCE</scope>
</reference>
<dbReference type="AlphaFoldDB" id="A0A6G1S1D1"/>
<proteinExistence type="predicted"/>
<feature type="compositionally biased region" description="Polar residues" evidence="2">
    <location>
        <begin position="88"/>
        <end position="102"/>
    </location>
</feature>
<dbReference type="Pfam" id="PF08519">
    <property type="entry name" value="RFC1"/>
    <property type="match status" value="1"/>
</dbReference>
<dbReference type="PANTHER" id="PTHR23389:SF6">
    <property type="entry name" value="REPLICATION FACTOR C SUBUNIT 1"/>
    <property type="match status" value="1"/>
</dbReference>
<name>A0A6G1S1D1_9GRUI</name>
<dbReference type="GO" id="GO:0005524">
    <property type="term" value="F:ATP binding"/>
    <property type="evidence" value="ECO:0007669"/>
    <property type="project" value="InterPro"/>
</dbReference>
<organism evidence="4">
    <name type="scientific">Hypotaenidia okinawae</name>
    <dbReference type="NCBI Taxonomy" id="2861861"/>
    <lineage>
        <taxon>Eukaryota</taxon>
        <taxon>Metazoa</taxon>
        <taxon>Chordata</taxon>
        <taxon>Craniata</taxon>
        <taxon>Vertebrata</taxon>
        <taxon>Euteleostomi</taxon>
        <taxon>Archelosauria</taxon>
        <taxon>Archosauria</taxon>
        <taxon>Dinosauria</taxon>
        <taxon>Saurischia</taxon>
        <taxon>Theropoda</taxon>
        <taxon>Coelurosauria</taxon>
        <taxon>Aves</taxon>
        <taxon>Neognathae</taxon>
        <taxon>Neoaves</taxon>
        <taxon>Gruiformes</taxon>
        <taxon>Rallidae</taxon>
        <taxon>Hypotaenidia</taxon>
    </lineage>
</organism>
<dbReference type="PANTHER" id="PTHR23389">
    <property type="entry name" value="CHROMOSOME TRANSMISSION FIDELITY FACTOR 18"/>
    <property type="match status" value="1"/>
</dbReference>